<organism evidence="2 3">
    <name type="scientific">Stephanodiscus triporus</name>
    <dbReference type="NCBI Taxonomy" id="2934178"/>
    <lineage>
        <taxon>Eukaryota</taxon>
        <taxon>Sar</taxon>
        <taxon>Stramenopiles</taxon>
        <taxon>Ochrophyta</taxon>
        <taxon>Bacillariophyta</taxon>
        <taxon>Coscinodiscophyceae</taxon>
        <taxon>Thalassiosirophycidae</taxon>
        <taxon>Stephanodiscales</taxon>
        <taxon>Stephanodiscaceae</taxon>
        <taxon>Stephanodiscus</taxon>
    </lineage>
</organism>
<evidence type="ECO:0008006" key="4">
    <source>
        <dbReference type="Google" id="ProtNLM"/>
    </source>
</evidence>
<gene>
    <name evidence="2" type="ORF">ACHAW5_007294</name>
</gene>
<proteinExistence type="predicted"/>
<protein>
    <recommendedName>
        <fullName evidence="4">Secreted protein</fullName>
    </recommendedName>
</protein>
<dbReference type="Proteomes" id="UP001530315">
    <property type="component" value="Unassembled WGS sequence"/>
</dbReference>
<evidence type="ECO:0000256" key="1">
    <source>
        <dbReference type="SAM" id="SignalP"/>
    </source>
</evidence>
<dbReference type="AlphaFoldDB" id="A0ABD3NAK5"/>
<keyword evidence="1" id="KW-0732">Signal</keyword>
<name>A0ABD3NAK5_9STRA</name>
<reference evidence="2 3" key="1">
    <citation type="submission" date="2024-10" db="EMBL/GenBank/DDBJ databases">
        <title>Updated reference genomes for cyclostephanoid diatoms.</title>
        <authorList>
            <person name="Roberts W.R."/>
            <person name="Alverson A.J."/>
        </authorList>
    </citation>
    <scope>NUCLEOTIDE SEQUENCE [LARGE SCALE GENOMIC DNA]</scope>
    <source>
        <strain evidence="2 3">AJA276-08</strain>
    </source>
</reference>
<sequence length="109" mass="10925">MSYAVEFLLSAVLGVVLGRYCFMDVEGGAASGSVGVGGGIGGMGLDDDGGVGRQNGAPGVNAMVAHRGNDDTWGGGDPCCDYEDDEDAREPLLSSIALGNGGVTRRSVV</sequence>
<evidence type="ECO:0000313" key="2">
    <source>
        <dbReference type="EMBL" id="KAL3773079.1"/>
    </source>
</evidence>
<comment type="caution">
    <text evidence="2">The sequence shown here is derived from an EMBL/GenBank/DDBJ whole genome shotgun (WGS) entry which is preliminary data.</text>
</comment>
<keyword evidence="3" id="KW-1185">Reference proteome</keyword>
<accession>A0ABD3NAK5</accession>
<dbReference type="EMBL" id="JALLAZ020001553">
    <property type="protein sequence ID" value="KAL3773079.1"/>
    <property type="molecule type" value="Genomic_DNA"/>
</dbReference>
<feature type="chain" id="PRO_5044876341" description="Secreted protein" evidence="1">
    <location>
        <begin position="19"/>
        <end position="109"/>
    </location>
</feature>
<evidence type="ECO:0000313" key="3">
    <source>
        <dbReference type="Proteomes" id="UP001530315"/>
    </source>
</evidence>
<feature type="signal peptide" evidence="1">
    <location>
        <begin position="1"/>
        <end position="18"/>
    </location>
</feature>